<comment type="caution">
    <text evidence="1">The sequence shown here is derived from an EMBL/GenBank/DDBJ whole genome shotgun (WGS) entry which is preliminary data.</text>
</comment>
<gene>
    <name evidence="1" type="ORF">EDC30_104310</name>
</gene>
<accession>A0A4R3HW54</accession>
<evidence type="ECO:0000313" key="1">
    <source>
        <dbReference type="EMBL" id="TCS37506.1"/>
    </source>
</evidence>
<dbReference type="Proteomes" id="UP000295382">
    <property type="component" value="Unassembled WGS sequence"/>
</dbReference>
<proteinExistence type="predicted"/>
<dbReference type="EMBL" id="SLZQ01000004">
    <property type="protein sequence ID" value="TCS37506.1"/>
    <property type="molecule type" value="Genomic_DNA"/>
</dbReference>
<dbReference type="OrthoDB" id="8780328at2"/>
<sequence>MRADYALSHLYDGEICRAITAEGERKVRWDKKDWHFYYVDTPVPQVCDFDEIREWRIAAIKQFTSQHT</sequence>
<evidence type="ECO:0000313" key="2">
    <source>
        <dbReference type="Proteomes" id="UP000295382"/>
    </source>
</evidence>
<dbReference type="AlphaFoldDB" id="A0A4R3HW54"/>
<dbReference type="RefSeq" id="WP_132258442.1">
    <property type="nucleotide sequence ID" value="NZ_SLZQ01000004.1"/>
</dbReference>
<reference evidence="1 2" key="1">
    <citation type="submission" date="2019-03" db="EMBL/GenBank/DDBJ databases">
        <title>Genomic Encyclopedia of Type Strains, Phase IV (KMG-IV): sequencing the most valuable type-strain genomes for metagenomic binning, comparative biology and taxonomic classification.</title>
        <authorList>
            <person name="Goeker M."/>
        </authorList>
    </citation>
    <scope>NUCLEOTIDE SEQUENCE [LARGE SCALE GENOMIC DNA]</scope>
    <source>
        <strain evidence="1 2">DSM 7445</strain>
    </source>
</reference>
<protein>
    <submittedName>
        <fullName evidence="1">Uncharacterized protein</fullName>
    </submittedName>
</protein>
<keyword evidence="2" id="KW-1185">Reference proteome</keyword>
<name>A0A4R3HW54_PAULE</name>
<organism evidence="1 2">
    <name type="scientific">Paucimonas lemoignei</name>
    <name type="common">Pseudomonas lemoignei</name>
    <dbReference type="NCBI Taxonomy" id="29443"/>
    <lineage>
        <taxon>Bacteria</taxon>
        <taxon>Pseudomonadati</taxon>
        <taxon>Pseudomonadota</taxon>
        <taxon>Betaproteobacteria</taxon>
        <taxon>Burkholderiales</taxon>
        <taxon>Burkholderiaceae</taxon>
        <taxon>Paucimonas</taxon>
    </lineage>
</organism>